<dbReference type="PANTHER" id="PTHR30404:SF0">
    <property type="entry name" value="N-ACETYLMURAMOYL-L-ALANINE AMIDASE AMIC"/>
    <property type="match status" value="1"/>
</dbReference>
<dbReference type="OrthoDB" id="9763643at2"/>
<feature type="domain" description="SPOR" evidence="2">
    <location>
        <begin position="186"/>
        <end position="265"/>
    </location>
</feature>
<dbReference type="AlphaFoldDB" id="A0A6G1XBR7"/>
<dbReference type="SMART" id="SM00646">
    <property type="entry name" value="Ami_3"/>
    <property type="match status" value="1"/>
</dbReference>
<dbReference type="Pfam" id="PF01520">
    <property type="entry name" value="Amidase_3"/>
    <property type="match status" value="1"/>
</dbReference>
<evidence type="ECO:0000313" key="4">
    <source>
        <dbReference type="Proteomes" id="UP000480185"/>
    </source>
</evidence>
<dbReference type="Gene3D" id="3.40.630.40">
    <property type="entry name" value="Zn-dependent exopeptidases"/>
    <property type="match status" value="1"/>
</dbReference>
<dbReference type="PANTHER" id="PTHR30404">
    <property type="entry name" value="N-ACETYLMURAMOYL-L-ALANINE AMIDASE"/>
    <property type="match status" value="1"/>
</dbReference>
<accession>A0A6G1XBR7</accession>
<dbReference type="GO" id="GO:0030288">
    <property type="term" value="C:outer membrane-bounded periplasmic space"/>
    <property type="evidence" value="ECO:0007669"/>
    <property type="project" value="TreeGrafter"/>
</dbReference>
<dbReference type="GO" id="GO:0004040">
    <property type="term" value="F:amidase activity"/>
    <property type="evidence" value="ECO:0007669"/>
    <property type="project" value="InterPro"/>
</dbReference>
<keyword evidence="4" id="KW-1185">Reference proteome</keyword>
<dbReference type="Pfam" id="PF05036">
    <property type="entry name" value="SPOR"/>
    <property type="match status" value="1"/>
</dbReference>
<dbReference type="Proteomes" id="UP000480185">
    <property type="component" value="Unassembled WGS sequence"/>
</dbReference>
<evidence type="ECO:0000259" key="2">
    <source>
        <dbReference type="PROSITE" id="PS51724"/>
    </source>
</evidence>
<dbReference type="CDD" id="cd02696">
    <property type="entry name" value="MurNAc-LAA"/>
    <property type="match status" value="1"/>
</dbReference>
<dbReference type="Gene3D" id="3.30.70.1070">
    <property type="entry name" value="Sporulation related repeat"/>
    <property type="match status" value="1"/>
</dbReference>
<organism evidence="3 4">
    <name type="scientific">Salinibacillus xinjiangensis</name>
    <dbReference type="NCBI Taxonomy" id="1229268"/>
    <lineage>
        <taxon>Bacteria</taxon>
        <taxon>Bacillati</taxon>
        <taxon>Bacillota</taxon>
        <taxon>Bacilli</taxon>
        <taxon>Bacillales</taxon>
        <taxon>Bacillaceae</taxon>
        <taxon>Salinibacillus</taxon>
    </lineage>
</organism>
<protein>
    <submittedName>
        <fullName evidence="3">N-acetylmuramoyl-L-alanine amidase</fullName>
    </submittedName>
</protein>
<dbReference type="InterPro" id="IPR002508">
    <property type="entry name" value="MurNAc-LAA_cat"/>
</dbReference>
<dbReference type="InterPro" id="IPR050695">
    <property type="entry name" value="N-acetylmuramoyl_amidase_3"/>
</dbReference>
<dbReference type="InterPro" id="IPR007730">
    <property type="entry name" value="SPOR-like_dom"/>
</dbReference>
<dbReference type="GO" id="GO:0042834">
    <property type="term" value="F:peptidoglycan binding"/>
    <property type="evidence" value="ECO:0007669"/>
    <property type="project" value="InterPro"/>
</dbReference>
<dbReference type="GO" id="GO:0008745">
    <property type="term" value="F:N-acetylmuramoyl-L-alanine amidase activity"/>
    <property type="evidence" value="ECO:0007669"/>
    <property type="project" value="InterPro"/>
</dbReference>
<dbReference type="EMBL" id="WJNH01000020">
    <property type="protein sequence ID" value="MRG88346.1"/>
    <property type="molecule type" value="Genomic_DNA"/>
</dbReference>
<dbReference type="PROSITE" id="PS51724">
    <property type="entry name" value="SPOR"/>
    <property type="match status" value="1"/>
</dbReference>
<dbReference type="SUPFAM" id="SSF110997">
    <property type="entry name" value="Sporulation related repeat"/>
    <property type="match status" value="1"/>
</dbReference>
<dbReference type="Pfam" id="PF01832">
    <property type="entry name" value="Glucosaminidase"/>
    <property type="match status" value="1"/>
</dbReference>
<sequence length="450" mass="50041">MKLYLDPGHGGTDSGATGNGLLEKNINLDIALRIRRLLLENYNKVEVLMSRTTDRTKSLSARTNEANNWGADYYLSIHCNAFNGSASGYEDYIHSSLPNSSDTANYQDIMHEEIMRVNRLSDRGQKKANFHVLRETTMSALLTENGFIDNRQDAALISDPSWRQDVAQGHVNGLARAFQLERKSEDPSGTLYKVIAGSFQSRDNAEERVAYLQSQGIDSFITTVTISGQLWYRVQAGAFSNRENAERRLDEVRDAGISDAFIVTDSNEDQEPSPGDTGYAILGETYLSPELMNQYVKTINPQAIEIASYYLTYGERYGIRGDVAFAQAMHETDFLRFTGVVQPEQNNFCGLGATGPNNPGASFQTAKEGVLAHIQHLYAYASTDSLPNSDPLVDPRYDLVTRGSATTWTALNGKWAVPGDNYGQMILNLYERMLDSSLEQLEGVMQEIKN</sequence>
<dbReference type="RefSeq" id="WP_153730220.1">
    <property type="nucleotide sequence ID" value="NZ_WJNH01000020.1"/>
</dbReference>
<gene>
    <name evidence="3" type="ORF">GH754_18995</name>
</gene>
<evidence type="ECO:0000313" key="3">
    <source>
        <dbReference type="EMBL" id="MRG88346.1"/>
    </source>
</evidence>
<name>A0A6G1XBR7_9BACI</name>
<dbReference type="InterPro" id="IPR036680">
    <property type="entry name" value="SPOR-like_sf"/>
</dbReference>
<reference evidence="3 4" key="1">
    <citation type="submission" date="2019-11" db="EMBL/GenBank/DDBJ databases">
        <authorList>
            <person name="Li J."/>
        </authorList>
    </citation>
    <scope>NUCLEOTIDE SEQUENCE [LARGE SCALE GENOMIC DNA]</scope>
    <source>
        <strain evidence="3 4">J4</strain>
    </source>
</reference>
<proteinExistence type="predicted"/>
<dbReference type="GO" id="GO:0009253">
    <property type="term" value="P:peptidoglycan catabolic process"/>
    <property type="evidence" value="ECO:0007669"/>
    <property type="project" value="InterPro"/>
</dbReference>
<dbReference type="InterPro" id="IPR002901">
    <property type="entry name" value="MGlyc_endo_b_GlcNAc-like_dom"/>
</dbReference>
<comment type="caution">
    <text evidence="3">The sequence shown here is derived from an EMBL/GenBank/DDBJ whole genome shotgun (WGS) entry which is preliminary data.</text>
</comment>
<keyword evidence="1" id="KW-0378">Hydrolase</keyword>
<evidence type="ECO:0000256" key="1">
    <source>
        <dbReference type="ARBA" id="ARBA00022801"/>
    </source>
</evidence>
<dbReference type="SUPFAM" id="SSF53187">
    <property type="entry name" value="Zn-dependent exopeptidases"/>
    <property type="match status" value="1"/>
</dbReference>